<proteinExistence type="predicted"/>
<accession>A0AAE0AN26</accession>
<comment type="caution">
    <text evidence="2">The sequence shown here is derived from an EMBL/GenBank/DDBJ whole genome shotgun (WGS) entry which is preliminary data.</text>
</comment>
<dbReference type="InterPro" id="IPR002156">
    <property type="entry name" value="RNaseH_domain"/>
</dbReference>
<dbReference type="CDD" id="cd06222">
    <property type="entry name" value="RNase_H_like"/>
    <property type="match status" value="1"/>
</dbReference>
<dbReference type="InterPro" id="IPR012337">
    <property type="entry name" value="RNaseH-like_sf"/>
</dbReference>
<reference evidence="2" key="1">
    <citation type="journal article" date="2023" name="Plant J.">
        <title>Genome sequences and population genomics provide insights into the demographic history, inbreeding, and mutation load of two 'living fossil' tree species of Dipteronia.</title>
        <authorList>
            <person name="Feng Y."/>
            <person name="Comes H.P."/>
            <person name="Chen J."/>
            <person name="Zhu S."/>
            <person name="Lu R."/>
            <person name="Zhang X."/>
            <person name="Li P."/>
            <person name="Qiu J."/>
            <person name="Olsen K.M."/>
            <person name="Qiu Y."/>
        </authorList>
    </citation>
    <scope>NUCLEOTIDE SEQUENCE</scope>
    <source>
        <strain evidence="2">NBL</strain>
    </source>
</reference>
<evidence type="ECO:0000259" key="1">
    <source>
        <dbReference type="Pfam" id="PF13456"/>
    </source>
</evidence>
<dbReference type="InterPro" id="IPR036397">
    <property type="entry name" value="RNaseH_sf"/>
</dbReference>
<dbReference type="SUPFAM" id="SSF53098">
    <property type="entry name" value="Ribonuclease H-like"/>
    <property type="match status" value="1"/>
</dbReference>
<dbReference type="EMBL" id="JANJYJ010000004">
    <property type="protein sequence ID" value="KAK3220760.1"/>
    <property type="molecule type" value="Genomic_DNA"/>
</dbReference>
<name>A0AAE0AN26_9ROSI</name>
<dbReference type="PANTHER" id="PTHR47723:SF22">
    <property type="entry name" value="RNASE H TYPE-1 DOMAIN-CONTAINING PROTEIN"/>
    <property type="match status" value="1"/>
</dbReference>
<dbReference type="PANTHER" id="PTHR47723">
    <property type="entry name" value="OS05G0353850 PROTEIN"/>
    <property type="match status" value="1"/>
</dbReference>
<organism evidence="2 3">
    <name type="scientific">Dipteronia sinensis</name>
    <dbReference type="NCBI Taxonomy" id="43782"/>
    <lineage>
        <taxon>Eukaryota</taxon>
        <taxon>Viridiplantae</taxon>
        <taxon>Streptophyta</taxon>
        <taxon>Embryophyta</taxon>
        <taxon>Tracheophyta</taxon>
        <taxon>Spermatophyta</taxon>
        <taxon>Magnoliopsida</taxon>
        <taxon>eudicotyledons</taxon>
        <taxon>Gunneridae</taxon>
        <taxon>Pentapetalae</taxon>
        <taxon>rosids</taxon>
        <taxon>malvids</taxon>
        <taxon>Sapindales</taxon>
        <taxon>Sapindaceae</taxon>
        <taxon>Hippocastanoideae</taxon>
        <taxon>Acereae</taxon>
        <taxon>Dipteronia</taxon>
    </lineage>
</organism>
<dbReference type="AlphaFoldDB" id="A0AAE0AN26"/>
<evidence type="ECO:0000313" key="3">
    <source>
        <dbReference type="Proteomes" id="UP001281410"/>
    </source>
</evidence>
<feature type="domain" description="RNase H type-1" evidence="1">
    <location>
        <begin position="292"/>
        <end position="414"/>
    </location>
</feature>
<dbReference type="GO" id="GO:0003676">
    <property type="term" value="F:nucleic acid binding"/>
    <property type="evidence" value="ECO:0007669"/>
    <property type="project" value="InterPro"/>
</dbReference>
<dbReference type="PROSITE" id="PS51257">
    <property type="entry name" value="PROKAR_LIPOPROTEIN"/>
    <property type="match status" value="1"/>
</dbReference>
<dbReference type="InterPro" id="IPR053151">
    <property type="entry name" value="RNase_H-like"/>
</dbReference>
<evidence type="ECO:0000313" key="2">
    <source>
        <dbReference type="EMBL" id="KAK3220760.1"/>
    </source>
</evidence>
<sequence length="429" mass="48807">MKDGSQTAVVINGGFVSVVGCGDRVKLWTEVKVDGRRLRDAFPRCQVLAILKDGVIRDFGNWLGTNWVWNIRNRRPLFGWEEDQWKVFSTFLKCIPVRNNCRDTIAWSANSNGLFTLGSFKIALEDASVNEDSIPKLLWRGLCPPKIECGIFRSSLSQLLLVFVDVEVVYGVVGVYYCLNNYVKLWLEAWMGLCPAYKHERAWNSLFCAIVWTIWEVRNQLVFEDIEPNVVKASYVVKFQVVWWFRHLGKGSMDAFQTLLLNVKEFCVDSMKTKKKRILDWNPPAVNHLKFNVDGSILGKPGPTGVGGLLRDFNEKILCLFSFHLGFLDSNAAKIWTVKTALDLCLSIPNLRGRFISIVSDSKVAVSWVNNGDFGSLDHFNLISEIHSNMSSLGDIEVIYESRAFNSFANSLAKIGSNFFRDFVEWRDV</sequence>
<protein>
    <recommendedName>
        <fullName evidence="1">RNase H type-1 domain-containing protein</fullName>
    </recommendedName>
</protein>
<dbReference type="GO" id="GO:0004523">
    <property type="term" value="F:RNA-DNA hybrid ribonuclease activity"/>
    <property type="evidence" value="ECO:0007669"/>
    <property type="project" value="InterPro"/>
</dbReference>
<gene>
    <name evidence="2" type="ORF">Dsin_014730</name>
</gene>
<dbReference type="Gene3D" id="3.30.420.10">
    <property type="entry name" value="Ribonuclease H-like superfamily/Ribonuclease H"/>
    <property type="match status" value="1"/>
</dbReference>
<dbReference type="Pfam" id="PF13456">
    <property type="entry name" value="RVT_3"/>
    <property type="match status" value="1"/>
</dbReference>
<dbReference type="InterPro" id="IPR044730">
    <property type="entry name" value="RNase_H-like_dom_plant"/>
</dbReference>
<dbReference type="Proteomes" id="UP001281410">
    <property type="component" value="Unassembled WGS sequence"/>
</dbReference>
<keyword evidence="3" id="KW-1185">Reference proteome</keyword>